<keyword evidence="2 10" id="KW-0732">Signal</keyword>
<evidence type="ECO:0000313" key="12">
    <source>
        <dbReference type="EMBL" id="HJG37893.1"/>
    </source>
</evidence>
<dbReference type="RefSeq" id="WP_273190979.1">
    <property type="nucleotide sequence ID" value="NZ_DYUZ01000030.1"/>
</dbReference>
<reference evidence="12" key="2">
    <citation type="submission" date="2021-09" db="EMBL/GenBank/DDBJ databases">
        <authorList>
            <person name="Gilroy R."/>
        </authorList>
    </citation>
    <scope>NUCLEOTIDE SEQUENCE</scope>
    <source>
        <strain evidence="12">ChiHjej13B12-9602</strain>
    </source>
</reference>
<feature type="chain" id="PRO_5036836256" evidence="10">
    <location>
        <begin position="39"/>
        <end position="450"/>
    </location>
</feature>
<comment type="caution">
    <text evidence="12">The sequence shown here is derived from an EMBL/GenBank/DDBJ whole genome shotgun (WGS) entry which is preliminary data.</text>
</comment>
<feature type="binding site" evidence="8">
    <location>
        <position position="268"/>
    </location>
    <ligand>
        <name>substrate</name>
    </ligand>
</feature>
<evidence type="ECO:0000256" key="10">
    <source>
        <dbReference type="SAM" id="SignalP"/>
    </source>
</evidence>
<dbReference type="GO" id="GO:0008360">
    <property type="term" value="P:regulation of cell shape"/>
    <property type="evidence" value="ECO:0007669"/>
    <property type="project" value="UniProtKB-KW"/>
</dbReference>
<evidence type="ECO:0000313" key="13">
    <source>
        <dbReference type="Proteomes" id="UP000753256"/>
    </source>
</evidence>
<keyword evidence="3 12" id="KW-0378">Hydrolase</keyword>
<dbReference type="PANTHER" id="PTHR21581">
    <property type="entry name" value="D-ALANYL-D-ALANINE CARBOXYPEPTIDASE"/>
    <property type="match status" value="1"/>
</dbReference>
<protein>
    <submittedName>
        <fullName evidence="12">Serine hydrolase</fullName>
    </submittedName>
</protein>
<name>A0A921LT94_9ACTN</name>
<dbReference type="AlphaFoldDB" id="A0A921LT94"/>
<evidence type="ECO:0000256" key="5">
    <source>
        <dbReference type="ARBA" id="ARBA00022984"/>
    </source>
</evidence>
<dbReference type="PRINTS" id="PR00725">
    <property type="entry name" value="DADACBPTASE1"/>
</dbReference>
<gene>
    <name evidence="12" type="ORF">K8V70_08555</name>
</gene>
<feature type="active site" description="Proton acceptor" evidence="7">
    <location>
        <position position="95"/>
    </location>
</feature>
<keyword evidence="6" id="KW-0961">Cell wall biogenesis/degradation</keyword>
<feature type="signal peptide" evidence="10">
    <location>
        <begin position="1"/>
        <end position="38"/>
    </location>
</feature>
<comment type="similarity">
    <text evidence="1 9">Belongs to the peptidase S11 family.</text>
</comment>
<dbReference type="Gene3D" id="3.40.710.10">
    <property type="entry name" value="DD-peptidase/beta-lactamase superfamily"/>
    <property type="match status" value="1"/>
</dbReference>
<evidence type="ECO:0000256" key="2">
    <source>
        <dbReference type="ARBA" id="ARBA00022729"/>
    </source>
</evidence>
<evidence type="ECO:0000256" key="7">
    <source>
        <dbReference type="PIRSR" id="PIRSR618044-1"/>
    </source>
</evidence>
<dbReference type="Pfam" id="PF00768">
    <property type="entry name" value="Peptidase_S11"/>
    <property type="match status" value="1"/>
</dbReference>
<dbReference type="SUPFAM" id="SSF56601">
    <property type="entry name" value="beta-lactamase/transpeptidase-like"/>
    <property type="match status" value="1"/>
</dbReference>
<sequence>MPTSPTLSHRAARSAVRLILVASLALTAALMLPAPAIAETRGSDVVCSQTADERGLAAEDLPDISARNAIVVRSDGEVYFERDADAQVKIASTTKVMTAIVALEHASLDTVITVDHAAATVGESTAHLREGDTLTLGTALKALLMPSGNDAAMAIARSIGATIDPASADPYATFIQAMNDKAAELGMGAVFTNPHGLDFGVWENDAMHASARDVATMFAHAMQNDDFREISASTDNVITVTGADGTERQIELLERNEILGQQGNIGGKTGGTYEALSCFVGAFSRDRDEIYTVVLGCEDSDIRWADTLALANWYYAHMHTAPVLNSERTTAEGELLVARASADDWTDKTIDVVADDPEATVRFFDLEGELALDVELETFGGDVERGAEAGTLTLTQGDETLATIDLVTAESIQAPSLLEWGLIQLDRFVRLFTGEPATAPSEVFATVPEV</sequence>
<keyword evidence="5" id="KW-0573">Peptidoglycan synthesis</keyword>
<dbReference type="InterPro" id="IPR001967">
    <property type="entry name" value="Peptidase_S11_N"/>
</dbReference>
<dbReference type="GO" id="GO:0071555">
    <property type="term" value="P:cell wall organization"/>
    <property type="evidence" value="ECO:0007669"/>
    <property type="project" value="UniProtKB-KW"/>
</dbReference>
<evidence type="ECO:0000256" key="1">
    <source>
        <dbReference type="ARBA" id="ARBA00007164"/>
    </source>
</evidence>
<evidence type="ECO:0000256" key="4">
    <source>
        <dbReference type="ARBA" id="ARBA00022960"/>
    </source>
</evidence>
<organism evidence="12 13">
    <name type="scientific">Enorma phocaeensis</name>
    <dbReference type="NCBI Taxonomy" id="1871019"/>
    <lineage>
        <taxon>Bacteria</taxon>
        <taxon>Bacillati</taxon>
        <taxon>Actinomycetota</taxon>
        <taxon>Coriobacteriia</taxon>
        <taxon>Coriobacteriales</taxon>
        <taxon>Coriobacteriaceae</taxon>
        <taxon>Enorma</taxon>
    </lineage>
</organism>
<dbReference type="GO" id="GO:0009002">
    <property type="term" value="F:serine-type D-Ala-D-Ala carboxypeptidase activity"/>
    <property type="evidence" value="ECO:0007669"/>
    <property type="project" value="InterPro"/>
</dbReference>
<evidence type="ECO:0000256" key="6">
    <source>
        <dbReference type="ARBA" id="ARBA00023316"/>
    </source>
</evidence>
<keyword evidence="4" id="KW-0133">Cell shape</keyword>
<dbReference type="GO" id="GO:0006508">
    <property type="term" value="P:proteolysis"/>
    <property type="evidence" value="ECO:0007669"/>
    <property type="project" value="InterPro"/>
</dbReference>
<dbReference type="InterPro" id="IPR012338">
    <property type="entry name" value="Beta-lactam/transpept-like"/>
</dbReference>
<proteinExistence type="inferred from homology"/>
<dbReference type="Proteomes" id="UP000753256">
    <property type="component" value="Unassembled WGS sequence"/>
</dbReference>
<dbReference type="EMBL" id="DYUZ01000030">
    <property type="protein sequence ID" value="HJG37893.1"/>
    <property type="molecule type" value="Genomic_DNA"/>
</dbReference>
<accession>A0A921LT94</accession>
<dbReference type="InterPro" id="IPR018044">
    <property type="entry name" value="Peptidase_S11"/>
</dbReference>
<dbReference type="GO" id="GO:0009252">
    <property type="term" value="P:peptidoglycan biosynthetic process"/>
    <property type="evidence" value="ECO:0007669"/>
    <property type="project" value="UniProtKB-KW"/>
</dbReference>
<feature type="domain" description="Peptidase S11 D-alanyl-D-alanine carboxypeptidase A N-terminal" evidence="11">
    <location>
        <begin position="60"/>
        <end position="297"/>
    </location>
</feature>
<feature type="active site" description="Acyl-ester intermediate" evidence="7">
    <location>
        <position position="92"/>
    </location>
</feature>
<evidence type="ECO:0000256" key="9">
    <source>
        <dbReference type="RuleBase" id="RU004016"/>
    </source>
</evidence>
<reference evidence="12" key="1">
    <citation type="journal article" date="2021" name="PeerJ">
        <title>Extensive microbial diversity within the chicken gut microbiome revealed by metagenomics and culture.</title>
        <authorList>
            <person name="Gilroy R."/>
            <person name="Ravi A."/>
            <person name="Getino M."/>
            <person name="Pursley I."/>
            <person name="Horton D.L."/>
            <person name="Alikhan N.F."/>
            <person name="Baker D."/>
            <person name="Gharbi K."/>
            <person name="Hall N."/>
            <person name="Watson M."/>
            <person name="Adriaenssens E.M."/>
            <person name="Foster-Nyarko E."/>
            <person name="Jarju S."/>
            <person name="Secka A."/>
            <person name="Antonio M."/>
            <person name="Oren A."/>
            <person name="Chaudhuri R.R."/>
            <person name="La Ragione R."/>
            <person name="Hildebrand F."/>
            <person name="Pallen M.J."/>
        </authorList>
    </citation>
    <scope>NUCLEOTIDE SEQUENCE</scope>
    <source>
        <strain evidence="12">ChiHjej13B12-9602</strain>
    </source>
</reference>
<evidence type="ECO:0000259" key="11">
    <source>
        <dbReference type="Pfam" id="PF00768"/>
    </source>
</evidence>
<evidence type="ECO:0000256" key="8">
    <source>
        <dbReference type="PIRSR" id="PIRSR618044-2"/>
    </source>
</evidence>
<dbReference type="PANTHER" id="PTHR21581:SF6">
    <property type="entry name" value="TRAFFICKING PROTEIN PARTICLE COMPLEX SUBUNIT 12"/>
    <property type="match status" value="1"/>
</dbReference>
<evidence type="ECO:0000256" key="3">
    <source>
        <dbReference type="ARBA" id="ARBA00022801"/>
    </source>
</evidence>
<feature type="active site" evidence="7">
    <location>
        <position position="147"/>
    </location>
</feature>